<dbReference type="GeneID" id="89510098"/>
<evidence type="ECO:0000259" key="3">
    <source>
        <dbReference type="Pfam" id="PF25302"/>
    </source>
</evidence>
<evidence type="ECO:0000313" key="5">
    <source>
        <dbReference type="Proteomes" id="UP000184278"/>
    </source>
</evidence>
<dbReference type="Pfam" id="PF25302">
    <property type="entry name" value="NADase_transloc"/>
    <property type="match status" value="1"/>
</dbReference>
<dbReference type="Gene3D" id="2.60.120.260">
    <property type="entry name" value="Galactose-binding domain-like"/>
    <property type="match status" value="1"/>
</dbReference>
<keyword evidence="5" id="KW-1185">Reference proteome</keyword>
<dbReference type="InterPro" id="IPR008979">
    <property type="entry name" value="Galactose-bd-like_sf"/>
</dbReference>
<feature type="domain" description="NAD glycohydrolase translocation F5/8 type C" evidence="3">
    <location>
        <begin position="546"/>
        <end position="702"/>
    </location>
</feature>
<dbReference type="NCBIfam" id="NF047619">
    <property type="entry name" value="NADase_discoid"/>
    <property type="match status" value="1"/>
</dbReference>
<sequence length="703" mass="78735">MKKKSELMKMVAIISFTSLVTNAVACGSSLNLSDTSNEESVESEEGDSGKSGATTQQKNNNKNNSSDSESKDEVSIEEITEKFIEEVASSAESDEEEVRYYLVDDFDDDGAYEGFMFVGGEEDPDWGSGDGTVWFVNESGCEKIHDEFSFLVGENENIFSILQEEDRNFVVFRDLYATADVSNIYYVDGEKCIESRVSYLGSSYVGKEKGDLNITVSAYDMYCDFEGDAEEGTWTGHTWKPYYFYYSSETGDFEEYGAVEISEDELSKLIENDPIIEIKEEGYAIDQIIKRDNGIININYHMETEGSGRNYEYKNATYDLNTGLYVNVWGDGEAGVFDSDYGGIYYLQLLDDEDEDSESALSGDAHTYEEKIYELRSSAPVIPDNEDILKEMAECVTFSCILDYEGITFADMDNSDKVSLRYHIVDYVTWDQKGIYEDVCETVNDKTAIPLDIALDIFKDFYGEENFTPGEHEDVDDEYYYPLYADGEPWELVEHMQFFEDDDYILYTGPGFYESNGGDEAFVGYADILFAKNKDSRFGVTVVFGWYREDTIDVSSVEASSTLSSQGGNDYSADNLIDGDYTTIWAEGAKGTGVGETITIHLDKEQLVYGVLICNGYTASYEQYNNNGRLTQVSVDFGGGNVVKGDVDGYGYEGFSSDNLADSNRTKIELDEPVMTDTIVITITGAEKGAKYDDTCVSELLVY</sequence>
<dbReference type="AlphaFoldDB" id="A0A1M5WBP1"/>
<evidence type="ECO:0000256" key="1">
    <source>
        <dbReference type="SAM" id="MobiDB-lite"/>
    </source>
</evidence>
<dbReference type="RefSeq" id="WP_139263638.1">
    <property type="nucleotide sequence ID" value="NZ_FQXK01000007.1"/>
</dbReference>
<gene>
    <name evidence="4" type="ORF">SAMN02745229_00991</name>
</gene>
<feature type="chain" id="PRO_5013177979" description="NAD glycohydrolase translocation F5/8 type C domain-containing protein" evidence="2">
    <location>
        <begin position="26"/>
        <end position="703"/>
    </location>
</feature>
<reference evidence="5" key="1">
    <citation type="submission" date="2016-11" db="EMBL/GenBank/DDBJ databases">
        <authorList>
            <person name="Varghese N."/>
            <person name="Submissions S."/>
        </authorList>
    </citation>
    <scope>NUCLEOTIDE SEQUENCE [LARGE SCALE GENOMIC DNA]</scope>
    <source>
        <strain evidence="5">DSM 3071</strain>
    </source>
</reference>
<feature type="compositionally biased region" description="Acidic residues" evidence="1">
    <location>
        <begin position="36"/>
        <end position="46"/>
    </location>
</feature>
<dbReference type="InterPro" id="IPR057561">
    <property type="entry name" value="NADase_transloc"/>
</dbReference>
<name>A0A1M5WBP1_BUTFI</name>
<evidence type="ECO:0000313" key="4">
    <source>
        <dbReference type="EMBL" id="SHH84870.1"/>
    </source>
</evidence>
<dbReference type="OrthoDB" id="85718at2"/>
<accession>A0A1M5WBP1</accession>
<keyword evidence="2" id="KW-0732">Signal</keyword>
<protein>
    <recommendedName>
        <fullName evidence="3">NAD glycohydrolase translocation F5/8 type C domain-containing protein</fullName>
    </recommendedName>
</protein>
<dbReference type="Proteomes" id="UP000184278">
    <property type="component" value="Unassembled WGS sequence"/>
</dbReference>
<dbReference type="STRING" id="1121131.SAMN02745229_00991"/>
<feature type="region of interest" description="Disordered" evidence="1">
    <location>
        <begin position="30"/>
        <end position="76"/>
    </location>
</feature>
<dbReference type="SUPFAM" id="SSF49785">
    <property type="entry name" value="Galactose-binding domain-like"/>
    <property type="match status" value="1"/>
</dbReference>
<evidence type="ECO:0000256" key="2">
    <source>
        <dbReference type="SAM" id="SignalP"/>
    </source>
</evidence>
<dbReference type="EMBL" id="FQXK01000007">
    <property type="protein sequence ID" value="SHH84870.1"/>
    <property type="molecule type" value="Genomic_DNA"/>
</dbReference>
<feature type="signal peptide" evidence="2">
    <location>
        <begin position="1"/>
        <end position="25"/>
    </location>
</feature>
<proteinExistence type="predicted"/>
<organism evidence="4 5">
    <name type="scientific">Butyrivibrio fibrisolvens DSM 3071</name>
    <dbReference type="NCBI Taxonomy" id="1121131"/>
    <lineage>
        <taxon>Bacteria</taxon>
        <taxon>Bacillati</taxon>
        <taxon>Bacillota</taxon>
        <taxon>Clostridia</taxon>
        <taxon>Lachnospirales</taxon>
        <taxon>Lachnospiraceae</taxon>
        <taxon>Butyrivibrio</taxon>
    </lineage>
</organism>